<feature type="compositionally biased region" description="Polar residues" evidence="1">
    <location>
        <begin position="45"/>
        <end position="57"/>
    </location>
</feature>
<evidence type="ECO:0000256" key="1">
    <source>
        <dbReference type="SAM" id="MobiDB-lite"/>
    </source>
</evidence>
<feature type="region of interest" description="Disordered" evidence="1">
    <location>
        <begin position="1"/>
        <end position="104"/>
    </location>
</feature>
<evidence type="ECO:0000313" key="3">
    <source>
        <dbReference type="Proteomes" id="UP000314987"/>
    </source>
</evidence>
<feature type="compositionally biased region" description="Gly residues" evidence="1">
    <location>
        <begin position="95"/>
        <end position="104"/>
    </location>
</feature>
<reference evidence="3" key="1">
    <citation type="submission" date="2018-12" db="EMBL/GenBank/DDBJ databases">
        <authorList>
            <person name="Yazar S."/>
        </authorList>
    </citation>
    <scope>NUCLEOTIDE SEQUENCE [LARGE SCALE GENOMIC DNA]</scope>
</reference>
<dbReference type="Ensembl" id="ENSVURT00010001712.1">
    <property type="protein sequence ID" value="ENSVURP00010001499.1"/>
    <property type="gene ID" value="ENSVURG00010001279.1"/>
</dbReference>
<proteinExistence type="predicted"/>
<dbReference type="Proteomes" id="UP000314987">
    <property type="component" value="Unassembled WGS sequence"/>
</dbReference>
<dbReference type="GeneTree" id="ENSGT00970000198388"/>
<feature type="compositionally biased region" description="Polar residues" evidence="1">
    <location>
        <begin position="1"/>
        <end position="16"/>
    </location>
</feature>
<reference evidence="2" key="2">
    <citation type="submission" date="2025-08" db="UniProtKB">
        <authorList>
            <consortium name="Ensembl"/>
        </authorList>
    </citation>
    <scope>IDENTIFICATION</scope>
</reference>
<keyword evidence="3" id="KW-1185">Reference proteome</keyword>
<sequence length="104" mass="10766">MPINNRSSPAASTGRSSPGEPSVLVPREDAVPLGREWDWRPRQTPAPTHTSMVSSCLSMIGEGRGKNRDSGHWGAGGGGGGLGGREDTWTLEGNIGLGLGARGM</sequence>
<organism evidence="2 3">
    <name type="scientific">Vombatus ursinus</name>
    <name type="common">Common wombat</name>
    <dbReference type="NCBI Taxonomy" id="29139"/>
    <lineage>
        <taxon>Eukaryota</taxon>
        <taxon>Metazoa</taxon>
        <taxon>Chordata</taxon>
        <taxon>Craniata</taxon>
        <taxon>Vertebrata</taxon>
        <taxon>Euteleostomi</taxon>
        <taxon>Mammalia</taxon>
        <taxon>Metatheria</taxon>
        <taxon>Diprotodontia</taxon>
        <taxon>Vombatidae</taxon>
        <taxon>Vombatus</taxon>
    </lineage>
</organism>
<protein>
    <submittedName>
        <fullName evidence="2">Uncharacterized protein</fullName>
    </submittedName>
</protein>
<feature type="compositionally biased region" description="Gly residues" evidence="1">
    <location>
        <begin position="73"/>
        <end position="83"/>
    </location>
</feature>
<name>A0A4X2JQB5_VOMUR</name>
<feature type="compositionally biased region" description="Basic and acidic residues" evidence="1">
    <location>
        <begin position="26"/>
        <end position="41"/>
    </location>
</feature>
<evidence type="ECO:0000313" key="2">
    <source>
        <dbReference type="Ensembl" id="ENSVURP00010001499.1"/>
    </source>
</evidence>
<dbReference type="AlphaFoldDB" id="A0A4X2JQB5"/>
<reference evidence="2" key="3">
    <citation type="submission" date="2025-09" db="UniProtKB">
        <authorList>
            <consortium name="Ensembl"/>
        </authorList>
    </citation>
    <scope>IDENTIFICATION</scope>
</reference>
<accession>A0A4X2JQB5</accession>